<evidence type="ECO:0000313" key="2">
    <source>
        <dbReference type="EMBL" id="MCX2839437.1"/>
    </source>
</evidence>
<gene>
    <name evidence="2" type="ORF">OQ279_14900</name>
</gene>
<organism evidence="2 3">
    <name type="scientific">Salinimicrobium profundisediminis</name>
    <dbReference type="NCBI Taxonomy" id="2994553"/>
    <lineage>
        <taxon>Bacteria</taxon>
        <taxon>Pseudomonadati</taxon>
        <taxon>Bacteroidota</taxon>
        <taxon>Flavobacteriia</taxon>
        <taxon>Flavobacteriales</taxon>
        <taxon>Flavobacteriaceae</taxon>
        <taxon>Salinimicrobium</taxon>
    </lineage>
</organism>
<dbReference type="Proteomes" id="UP001148482">
    <property type="component" value="Unassembled WGS sequence"/>
</dbReference>
<evidence type="ECO:0000313" key="3">
    <source>
        <dbReference type="Proteomes" id="UP001148482"/>
    </source>
</evidence>
<feature type="transmembrane region" description="Helical" evidence="1">
    <location>
        <begin position="38"/>
        <end position="61"/>
    </location>
</feature>
<accession>A0A9X3I2Y9</accession>
<sequence length="65" mass="7285">MTGLAIIQTIVLIIEVAILAFLLHFINKRFLSNIDNGAVIANWTVIIYLVISLVFVSYLIYAGFK</sequence>
<proteinExistence type="predicted"/>
<dbReference type="AlphaFoldDB" id="A0A9X3I2Y9"/>
<keyword evidence="1" id="KW-1133">Transmembrane helix</keyword>
<name>A0A9X3I2Y9_9FLAO</name>
<keyword evidence="1" id="KW-0812">Transmembrane</keyword>
<evidence type="ECO:0000256" key="1">
    <source>
        <dbReference type="SAM" id="Phobius"/>
    </source>
</evidence>
<protein>
    <submittedName>
        <fullName evidence="2">Uncharacterized protein</fullName>
    </submittedName>
</protein>
<comment type="caution">
    <text evidence="2">The sequence shown here is derived from an EMBL/GenBank/DDBJ whole genome shotgun (WGS) entry which is preliminary data.</text>
</comment>
<reference evidence="2" key="1">
    <citation type="submission" date="2022-11" db="EMBL/GenBank/DDBJ databases">
        <title>Salinimicrobium profundisediminis sp. nov., isolated from deep-sea sediment of the Mariana Trench.</title>
        <authorList>
            <person name="Fu H."/>
        </authorList>
    </citation>
    <scope>NUCLEOTIDE SEQUENCE</scope>
    <source>
        <strain evidence="2">MT39</strain>
    </source>
</reference>
<keyword evidence="3" id="KW-1185">Reference proteome</keyword>
<feature type="transmembrane region" description="Helical" evidence="1">
    <location>
        <begin position="6"/>
        <end position="26"/>
    </location>
</feature>
<dbReference type="EMBL" id="JAPJDA010000027">
    <property type="protein sequence ID" value="MCX2839437.1"/>
    <property type="molecule type" value="Genomic_DNA"/>
</dbReference>
<keyword evidence="1" id="KW-0472">Membrane</keyword>